<dbReference type="InterPro" id="IPR029063">
    <property type="entry name" value="SAM-dependent_MTases_sf"/>
</dbReference>
<evidence type="ECO:0000259" key="6">
    <source>
        <dbReference type="Pfam" id="PF08100"/>
    </source>
</evidence>
<feature type="domain" description="O-methyltransferase dimerisation" evidence="6">
    <location>
        <begin position="50"/>
        <end position="125"/>
    </location>
</feature>
<dbReference type="SUPFAM" id="SSF46785">
    <property type="entry name" value="Winged helix' DNA-binding domain"/>
    <property type="match status" value="1"/>
</dbReference>
<evidence type="ECO:0000256" key="3">
    <source>
        <dbReference type="ARBA" id="ARBA00022691"/>
    </source>
</evidence>
<evidence type="ECO:0000256" key="2">
    <source>
        <dbReference type="ARBA" id="ARBA00022679"/>
    </source>
</evidence>
<dbReference type="InterPro" id="IPR036390">
    <property type="entry name" value="WH_DNA-bd_sf"/>
</dbReference>
<feature type="domain" description="O-methyltransferase C-terminal" evidence="5">
    <location>
        <begin position="149"/>
        <end position="356"/>
    </location>
</feature>
<dbReference type="AlphaFoldDB" id="A0A375YKH0"/>
<dbReference type="PIRSF" id="PIRSF005739">
    <property type="entry name" value="O-mtase"/>
    <property type="match status" value="1"/>
</dbReference>
<dbReference type="CDD" id="cd02440">
    <property type="entry name" value="AdoMet_MTases"/>
    <property type="match status" value="1"/>
</dbReference>
<accession>A0A375YKH0</accession>
<protein>
    <submittedName>
        <fullName evidence="7">Hydroxyneurosporene-O-methyltransferase [Amycolicicoccus subflavus DQS3-9A1]</fullName>
    </submittedName>
</protein>
<keyword evidence="2 7" id="KW-0808">Transferase</keyword>
<dbReference type="InterPro" id="IPR016461">
    <property type="entry name" value="COMT-like"/>
</dbReference>
<keyword evidence="3" id="KW-0949">S-adenosyl-L-methionine</keyword>
<dbReference type="STRING" id="39692.BST38_28575"/>
<dbReference type="PANTHER" id="PTHR43712:SF2">
    <property type="entry name" value="O-METHYLTRANSFERASE CICE"/>
    <property type="match status" value="1"/>
</dbReference>
<dbReference type="InterPro" id="IPR012967">
    <property type="entry name" value="COMT_dimerisation"/>
</dbReference>
<organism evidence="7 8">
    <name type="scientific">Mycolicibacterium parafortuitum</name>
    <name type="common">Mycobacterium parafortuitum</name>
    <dbReference type="NCBI Taxonomy" id="39692"/>
    <lineage>
        <taxon>Bacteria</taxon>
        <taxon>Bacillati</taxon>
        <taxon>Actinomycetota</taxon>
        <taxon>Actinomycetes</taxon>
        <taxon>Mycobacteriales</taxon>
        <taxon>Mycobacteriaceae</taxon>
        <taxon>Mycolicibacterium</taxon>
    </lineage>
</organism>
<gene>
    <name evidence="7" type="ORF">MPP7335_03295</name>
</gene>
<keyword evidence="1 7" id="KW-0489">Methyltransferase</keyword>
<reference evidence="7 8" key="1">
    <citation type="submission" date="2018-05" db="EMBL/GenBank/DDBJ databases">
        <authorList>
            <consortium name="IHU Genomes"/>
        </authorList>
    </citation>
    <scope>NUCLEOTIDE SEQUENCE [LARGE SCALE GENOMIC DNA]</scope>
    <source>
        <strain evidence="7 8">P7335</strain>
    </source>
</reference>
<dbReference type="GO" id="GO:0008171">
    <property type="term" value="F:O-methyltransferase activity"/>
    <property type="evidence" value="ECO:0007669"/>
    <property type="project" value="InterPro"/>
</dbReference>
<name>A0A375YKH0_MYCPF</name>
<dbReference type="Proteomes" id="UP000252008">
    <property type="component" value="Unassembled WGS sequence"/>
</dbReference>
<evidence type="ECO:0000313" key="8">
    <source>
        <dbReference type="Proteomes" id="UP000252008"/>
    </source>
</evidence>
<dbReference type="Gene3D" id="1.10.287.1350">
    <property type="match status" value="1"/>
</dbReference>
<dbReference type="Pfam" id="PF00891">
    <property type="entry name" value="Methyltransf_2"/>
    <property type="match status" value="1"/>
</dbReference>
<sequence length="375" mass="39789">MTPQLVAASASAPSTPTRVPPARLIRALELARAGLARIHRAMVPGNIALLELATGAWTTQVLYVAATLGIPDCLASGPLRSADVAARVGADPDAVYRLMRAMASRGALRERRDGRFALTAVGDALRSDSEGSLRDMVLFIGHPARWADWGALSYSVQTGQPAADMLRGMPFFEYLDTDPEFAAVFNDAMTAVSGLSNEVALQAYDFTPARLIVDVGGGHGAVLSRILQSAPAARGVLYDLPAVVAGAAPLLTAAGVADRCTVTGGSFLDSVPPGGDLYVMKNIIHDWNDADSATILRNIRAAIADGGTLLLLEMVLPPRATSFIGHMLDLEMLLMLHGKERTRAQYSELLRANGFELRRVIPTVSPLSLLEARAI</sequence>
<dbReference type="PROSITE" id="PS51683">
    <property type="entry name" value="SAM_OMT_II"/>
    <property type="match status" value="1"/>
</dbReference>
<dbReference type="Gene3D" id="1.10.10.10">
    <property type="entry name" value="Winged helix-like DNA-binding domain superfamily/Winged helix DNA-binding domain"/>
    <property type="match status" value="1"/>
</dbReference>
<evidence type="ECO:0000313" key="7">
    <source>
        <dbReference type="EMBL" id="SRX81543.1"/>
    </source>
</evidence>
<dbReference type="InterPro" id="IPR036388">
    <property type="entry name" value="WH-like_DNA-bd_sf"/>
</dbReference>
<evidence type="ECO:0000259" key="5">
    <source>
        <dbReference type="Pfam" id="PF00891"/>
    </source>
</evidence>
<dbReference type="Gene3D" id="3.40.50.150">
    <property type="entry name" value="Vaccinia Virus protein VP39"/>
    <property type="match status" value="1"/>
</dbReference>
<dbReference type="GO" id="GO:0032259">
    <property type="term" value="P:methylation"/>
    <property type="evidence" value="ECO:0007669"/>
    <property type="project" value="UniProtKB-KW"/>
</dbReference>
<dbReference type="EMBL" id="UEGS01000001">
    <property type="protein sequence ID" value="SRX81543.1"/>
    <property type="molecule type" value="Genomic_DNA"/>
</dbReference>
<dbReference type="PANTHER" id="PTHR43712">
    <property type="entry name" value="PUTATIVE (AFU_ORTHOLOGUE AFUA_4G14580)-RELATED"/>
    <property type="match status" value="1"/>
</dbReference>
<dbReference type="Pfam" id="PF08100">
    <property type="entry name" value="Dimerisation"/>
    <property type="match status" value="1"/>
</dbReference>
<evidence type="ECO:0000256" key="1">
    <source>
        <dbReference type="ARBA" id="ARBA00022603"/>
    </source>
</evidence>
<feature type="active site" description="Proton acceptor" evidence="4">
    <location>
        <position position="285"/>
    </location>
</feature>
<keyword evidence="8" id="KW-1185">Reference proteome</keyword>
<dbReference type="GO" id="GO:0046983">
    <property type="term" value="F:protein dimerization activity"/>
    <property type="evidence" value="ECO:0007669"/>
    <property type="project" value="InterPro"/>
</dbReference>
<dbReference type="RefSeq" id="WP_083146900.1">
    <property type="nucleotide sequence ID" value="NZ_MVID01000051.1"/>
</dbReference>
<proteinExistence type="predicted"/>
<evidence type="ECO:0000256" key="4">
    <source>
        <dbReference type="PIRSR" id="PIRSR005739-1"/>
    </source>
</evidence>
<dbReference type="SUPFAM" id="SSF53335">
    <property type="entry name" value="S-adenosyl-L-methionine-dependent methyltransferases"/>
    <property type="match status" value="1"/>
</dbReference>
<dbReference type="InterPro" id="IPR001077">
    <property type="entry name" value="COMT_C"/>
</dbReference>